<evidence type="ECO:0000313" key="1">
    <source>
        <dbReference type="EMBL" id="KPQ41770.1"/>
    </source>
</evidence>
<protein>
    <submittedName>
        <fullName evidence="1">Uncharacterized protein</fullName>
    </submittedName>
</protein>
<comment type="caution">
    <text evidence="1">The sequence shown here is derived from an EMBL/GenBank/DDBJ whole genome shotgun (WGS) entry which is preliminary data.</text>
</comment>
<proteinExistence type="predicted"/>
<name>A0A0N8KQC7_9EURY</name>
<dbReference type="Proteomes" id="UP000050360">
    <property type="component" value="Unassembled WGS sequence"/>
</dbReference>
<evidence type="ECO:0000313" key="2">
    <source>
        <dbReference type="Proteomes" id="UP000050360"/>
    </source>
</evidence>
<gene>
    <name evidence="1" type="ORF">MPEBLZ_03680</name>
</gene>
<dbReference type="EMBL" id="LKCM01000307">
    <property type="protein sequence ID" value="KPQ41770.1"/>
    <property type="molecule type" value="Genomic_DNA"/>
</dbReference>
<accession>A0A0N8KQC7</accession>
<organism evidence="1 2">
    <name type="scientific">Candidatus Methanoperedens nitratireducens</name>
    <dbReference type="NCBI Taxonomy" id="1392998"/>
    <lineage>
        <taxon>Archaea</taxon>
        <taxon>Methanobacteriati</taxon>
        <taxon>Methanobacteriota</taxon>
        <taxon>Stenosarchaea group</taxon>
        <taxon>Methanomicrobia</taxon>
        <taxon>Methanosarcinales</taxon>
        <taxon>ANME-2 cluster</taxon>
        <taxon>Candidatus Methanoperedentaceae</taxon>
        <taxon>Candidatus Methanoperedens</taxon>
    </lineage>
</organism>
<feature type="non-terminal residue" evidence="1">
    <location>
        <position position="1"/>
    </location>
</feature>
<reference evidence="1 2" key="1">
    <citation type="submission" date="2015-09" db="EMBL/GenBank/DDBJ databases">
        <title>A metagenomics-based metabolic model of nitrate-dependent anaerobic oxidation of methane by Methanoperedens-like archaea.</title>
        <authorList>
            <person name="Arshad A."/>
            <person name="Speth D.R."/>
            <person name="De Graaf R.M."/>
            <person name="Op Den Camp H.J."/>
            <person name="Jetten M.S."/>
            <person name="Welte C.U."/>
        </authorList>
    </citation>
    <scope>NUCLEOTIDE SEQUENCE [LARGE SCALE GENOMIC DNA]</scope>
</reference>
<dbReference type="AlphaFoldDB" id="A0A0N8KQC7"/>
<sequence>HFIKTIGFATVFTTTFIYYDA</sequence>